<sequence>MPAQRPIVDVMLLLLRDGDVLLAERAGTGYRDGWLNLPSGKVEDGEDVFTAVIREAREEIGVEVAREDLFVVHTTHHLNPEGEPRVGWFLATERWTGEPVNAEPHKCAAIAWYRLDQLPDDAIVPYNLVGLQGYMAGQPFSVHGWDDALAPATHSA</sequence>
<dbReference type="PROSITE" id="PS51462">
    <property type="entry name" value="NUDIX"/>
    <property type="match status" value="1"/>
</dbReference>
<evidence type="ECO:0000256" key="2">
    <source>
        <dbReference type="ARBA" id="ARBA00022801"/>
    </source>
</evidence>
<dbReference type="InterPro" id="IPR020084">
    <property type="entry name" value="NUDIX_hydrolase_CS"/>
</dbReference>
<reference evidence="5" key="1">
    <citation type="journal article" date="2019" name="Int. J. Syst. Evol. Microbiol.">
        <title>The Global Catalogue of Microorganisms (GCM) 10K type strain sequencing project: providing services to taxonomists for standard genome sequencing and annotation.</title>
        <authorList>
            <consortium name="The Broad Institute Genomics Platform"/>
            <consortium name="The Broad Institute Genome Sequencing Center for Infectious Disease"/>
            <person name="Wu L."/>
            <person name="Ma J."/>
        </authorList>
    </citation>
    <scope>NUCLEOTIDE SEQUENCE [LARGE SCALE GENOMIC DNA]</scope>
    <source>
        <strain evidence="5">JCM 4816</strain>
    </source>
</reference>
<evidence type="ECO:0000313" key="4">
    <source>
        <dbReference type="EMBL" id="MFC5911787.1"/>
    </source>
</evidence>
<evidence type="ECO:0000313" key="5">
    <source>
        <dbReference type="Proteomes" id="UP001596174"/>
    </source>
</evidence>
<dbReference type="Proteomes" id="UP001596174">
    <property type="component" value="Unassembled WGS sequence"/>
</dbReference>
<name>A0ABW1GCZ3_9ACTN</name>
<keyword evidence="2" id="KW-0378">Hydrolase</keyword>
<protein>
    <submittedName>
        <fullName evidence="4">NUDIX domain-containing protein</fullName>
    </submittedName>
</protein>
<feature type="domain" description="Nudix hydrolase" evidence="3">
    <location>
        <begin position="3"/>
        <end position="135"/>
    </location>
</feature>
<dbReference type="PANTHER" id="PTHR43046">
    <property type="entry name" value="GDP-MANNOSE MANNOSYL HYDROLASE"/>
    <property type="match status" value="1"/>
</dbReference>
<dbReference type="SUPFAM" id="SSF55811">
    <property type="entry name" value="Nudix"/>
    <property type="match status" value="1"/>
</dbReference>
<gene>
    <name evidence="4" type="ORF">ACFP3V_31855</name>
</gene>
<dbReference type="InterPro" id="IPR015797">
    <property type="entry name" value="NUDIX_hydrolase-like_dom_sf"/>
</dbReference>
<comment type="caution">
    <text evidence="4">The sequence shown here is derived from an EMBL/GenBank/DDBJ whole genome shotgun (WGS) entry which is preliminary data.</text>
</comment>
<dbReference type="EMBL" id="JBHSQJ010000250">
    <property type="protein sequence ID" value="MFC5911787.1"/>
    <property type="molecule type" value="Genomic_DNA"/>
</dbReference>
<keyword evidence="5" id="KW-1185">Reference proteome</keyword>
<accession>A0ABW1GCZ3</accession>
<organism evidence="4 5">
    <name type="scientific">Streptacidiphilus monticola</name>
    <dbReference type="NCBI Taxonomy" id="2161674"/>
    <lineage>
        <taxon>Bacteria</taxon>
        <taxon>Bacillati</taxon>
        <taxon>Actinomycetota</taxon>
        <taxon>Actinomycetes</taxon>
        <taxon>Kitasatosporales</taxon>
        <taxon>Streptomycetaceae</taxon>
        <taxon>Streptacidiphilus</taxon>
    </lineage>
</organism>
<dbReference type="RefSeq" id="WP_380591337.1">
    <property type="nucleotide sequence ID" value="NZ_JBHSQJ010000250.1"/>
</dbReference>
<dbReference type="PROSITE" id="PS00893">
    <property type="entry name" value="NUDIX_BOX"/>
    <property type="match status" value="1"/>
</dbReference>
<dbReference type="InterPro" id="IPR000086">
    <property type="entry name" value="NUDIX_hydrolase_dom"/>
</dbReference>
<dbReference type="Pfam" id="PF00293">
    <property type="entry name" value="NUDIX"/>
    <property type="match status" value="1"/>
</dbReference>
<dbReference type="PANTHER" id="PTHR43046:SF16">
    <property type="entry name" value="ADP-RIBOSE PYROPHOSPHATASE YJHB-RELATED"/>
    <property type="match status" value="1"/>
</dbReference>
<dbReference type="Gene3D" id="3.90.79.10">
    <property type="entry name" value="Nucleoside Triphosphate Pyrophosphohydrolase"/>
    <property type="match status" value="1"/>
</dbReference>
<dbReference type="CDD" id="cd04683">
    <property type="entry name" value="NUDIX_Hydrolase"/>
    <property type="match status" value="1"/>
</dbReference>
<comment type="cofactor">
    <cofactor evidence="1">
        <name>Mg(2+)</name>
        <dbReference type="ChEBI" id="CHEBI:18420"/>
    </cofactor>
</comment>
<evidence type="ECO:0000259" key="3">
    <source>
        <dbReference type="PROSITE" id="PS51462"/>
    </source>
</evidence>
<proteinExistence type="predicted"/>
<evidence type="ECO:0000256" key="1">
    <source>
        <dbReference type="ARBA" id="ARBA00001946"/>
    </source>
</evidence>